<dbReference type="GO" id="GO:0005344">
    <property type="term" value="F:oxygen carrier activity"/>
    <property type="evidence" value="ECO:0007669"/>
    <property type="project" value="UniProtKB-KW"/>
</dbReference>
<feature type="domain" description="Globin" evidence="16">
    <location>
        <begin position="1"/>
        <end position="131"/>
    </location>
</feature>
<dbReference type="InterPro" id="IPR039261">
    <property type="entry name" value="FNR_nucleotide-bd"/>
</dbReference>
<dbReference type="InterPro" id="IPR000971">
    <property type="entry name" value="Globin"/>
</dbReference>
<keyword evidence="8" id="KW-0521">NADP</keyword>
<protein>
    <recommendedName>
        <fullName evidence="3">nitric oxide dioxygenase</fullName>
        <ecNumber evidence="3">1.14.12.17</ecNumber>
    </recommendedName>
</protein>
<dbReference type="Gene3D" id="3.40.50.80">
    <property type="entry name" value="Nucleotide-binding domain of ferredoxin-NADP reductase (FNR) module"/>
    <property type="match status" value="1"/>
</dbReference>
<dbReference type="GO" id="GO:0046872">
    <property type="term" value="F:metal ion binding"/>
    <property type="evidence" value="ECO:0007669"/>
    <property type="project" value="UniProtKB-KW"/>
</dbReference>
<evidence type="ECO:0000256" key="3">
    <source>
        <dbReference type="ARBA" id="ARBA00012229"/>
    </source>
</evidence>
<comment type="similarity">
    <text evidence="14">Belongs to the globin family.</text>
</comment>
<dbReference type="GO" id="GO:0008941">
    <property type="term" value="F:nitric oxide dioxygenase NAD(P)H activity"/>
    <property type="evidence" value="ECO:0007669"/>
    <property type="project" value="UniProtKB-EC"/>
</dbReference>
<evidence type="ECO:0000256" key="13">
    <source>
        <dbReference type="ARBA" id="ARBA00049433"/>
    </source>
</evidence>
<dbReference type="InterPro" id="IPR008333">
    <property type="entry name" value="Cbr1-like_FAD-bd_dom"/>
</dbReference>
<keyword evidence="7" id="KW-0479">Metal-binding</keyword>
<feature type="region of interest" description="Disordered" evidence="15">
    <location>
        <begin position="375"/>
        <end position="398"/>
    </location>
</feature>
<evidence type="ECO:0000256" key="9">
    <source>
        <dbReference type="ARBA" id="ARBA00023004"/>
    </source>
</evidence>
<dbReference type="GO" id="GO:0020037">
    <property type="term" value="F:heme binding"/>
    <property type="evidence" value="ECO:0007669"/>
    <property type="project" value="InterPro"/>
</dbReference>
<dbReference type="Pfam" id="PF00175">
    <property type="entry name" value="NAD_binding_1"/>
    <property type="match status" value="1"/>
</dbReference>
<dbReference type="GO" id="GO:0071500">
    <property type="term" value="P:cellular response to nitrosative stress"/>
    <property type="evidence" value="ECO:0007669"/>
    <property type="project" value="TreeGrafter"/>
</dbReference>
<comment type="similarity">
    <text evidence="2">In the C-terminal section; belongs to the flavoprotein pyridine nucleotide cytochrome reductase family.</text>
</comment>
<dbReference type="GO" id="GO:0051537">
    <property type="term" value="F:2 iron, 2 sulfur cluster binding"/>
    <property type="evidence" value="ECO:0007669"/>
    <property type="project" value="UniProtKB-KW"/>
</dbReference>
<evidence type="ECO:0000259" key="16">
    <source>
        <dbReference type="PROSITE" id="PS01033"/>
    </source>
</evidence>
<dbReference type="GO" id="GO:0019825">
    <property type="term" value="F:oxygen binding"/>
    <property type="evidence" value="ECO:0007669"/>
    <property type="project" value="InterPro"/>
</dbReference>
<evidence type="ECO:0000256" key="15">
    <source>
        <dbReference type="SAM" id="MobiDB-lite"/>
    </source>
</evidence>
<dbReference type="PROSITE" id="PS51384">
    <property type="entry name" value="FAD_FR"/>
    <property type="match status" value="1"/>
</dbReference>
<gene>
    <name evidence="18" type="ORF">G127AT_09965</name>
</gene>
<comment type="cofactor">
    <cofactor evidence="1">
        <name>heme b</name>
        <dbReference type="ChEBI" id="CHEBI:60344"/>
    </cofactor>
</comment>
<evidence type="ECO:0000256" key="14">
    <source>
        <dbReference type="RuleBase" id="RU000356"/>
    </source>
</evidence>
<keyword evidence="14" id="KW-0813">Transport</keyword>
<dbReference type="EC" id="1.14.12.17" evidence="3"/>
<evidence type="ECO:0000313" key="18">
    <source>
        <dbReference type="EMBL" id="QTX03662.1"/>
    </source>
</evidence>
<dbReference type="GO" id="GO:0046210">
    <property type="term" value="P:nitric oxide catabolic process"/>
    <property type="evidence" value="ECO:0007669"/>
    <property type="project" value="TreeGrafter"/>
</dbReference>
<dbReference type="RefSeq" id="WP_210896476.1">
    <property type="nucleotide sequence ID" value="NZ_CP071696.1"/>
</dbReference>
<evidence type="ECO:0000313" key="19">
    <source>
        <dbReference type="Proteomes" id="UP000671914"/>
    </source>
</evidence>
<dbReference type="Gene3D" id="1.10.490.10">
    <property type="entry name" value="Globins"/>
    <property type="match status" value="1"/>
</dbReference>
<evidence type="ECO:0000256" key="11">
    <source>
        <dbReference type="ARBA" id="ARBA00023027"/>
    </source>
</evidence>
<dbReference type="InterPro" id="IPR017938">
    <property type="entry name" value="Riboflavin_synthase-like_b-brl"/>
</dbReference>
<dbReference type="Gene3D" id="2.40.30.10">
    <property type="entry name" value="Translation factors"/>
    <property type="match status" value="1"/>
</dbReference>
<evidence type="ECO:0000256" key="10">
    <source>
        <dbReference type="ARBA" id="ARBA00023014"/>
    </source>
</evidence>
<sequence>MDTDALKRTWAAAEQLGDEVPLFFYSHLFYTHPEVRSMFPVSMATQRDRLVGALGRIVSNVDDLDNVTEFIAQLGRDHRRFKVVAGHYDAVGMSLLATLKHFLGDAWTDDLAGDWAAAYGVIATAMVQAAEASEMESPAYWDGHVLSVERRSMDVAVVQLRPEPELPFEPGQSFAVETPQVPRLWRYFSAANAPRPDGTIELHVQLVPGGQVSSAIVRLLKAGDVLHLGAAVGQELTLNEEERRRDLLMVSGGTGLAPLRSHLERIDQLWQTTGDAPRVQLFHGARVPWNLYERRLLQSLAGRPWFTYTPVISDDRTYPGRKGYVGDVAAAEGIRPGVLAMVSGGPTMVGHTLTRLREAGIEDADLKFEQFATFDAGDRPAPANDPQPVAAEQMGSAR</sequence>
<evidence type="ECO:0000259" key="17">
    <source>
        <dbReference type="PROSITE" id="PS51384"/>
    </source>
</evidence>
<keyword evidence="9" id="KW-0408">Iron</keyword>
<dbReference type="PANTHER" id="PTHR43396:SF3">
    <property type="entry name" value="FLAVOHEMOPROTEIN"/>
    <property type="match status" value="1"/>
</dbReference>
<dbReference type="InterPro" id="IPR017927">
    <property type="entry name" value="FAD-bd_FR_type"/>
</dbReference>
<dbReference type="InterPro" id="IPR001433">
    <property type="entry name" value="OxRdtase_FAD/NAD-bd"/>
</dbReference>
<dbReference type="Pfam" id="PF00042">
    <property type="entry name" value="Globin"/>
    <property type="match status" value="1"/>
</dbReference>
<evidence type="ECO:0000256" key="12">
    <source>
        <dbReference type="ARBA" id="ARBA00048649"/>
    </source>
</evidence>
<dbReference type="SUPFAM" id="SSF63380">
    <property type="entry name" value="Riboflavin synthase domain-like"/>
    <property type="match status" value="1"/>
</dbReference>
<keyword evidence="11" id="KW-0520">NAD</keyword>
<dbReference type="EMBL" id="CP071696">
    <property type="protein sequence ID" value="QTX03662.1"/>
    <property type="molecule type" value="Genomic_DNA"/>
</dbReference>
<keyword evidence="5 14" id="KW-0561">Oxygen transport</keyword>
<dbReference type="SUPFAM" id="SSF52343">
    <property type="entry name" value="Ferredoxin reductase-like, C-terminal NADP-linked domain"/>
    <property type="match status" value="1"/>
</dbReference>
<dbReference type="GO" id="GO:0071949">
    <property type="term" value="F:FAD binding"/>
    <property type="evidence" value="ECO:0007669"/>
    <property type="project" value="TreeGrafter"/>
</dbReference>
<dbReference type="InterPro" id="IPR012292">
    <property type="entry name" value="Globin/Proto"/>
</dbReference>
<feature type="domain" description="FAD-binding FR-type" evidence="17">
    <location>
        <begin position="138"/>
        <end position="239"/>
    </location>
</feature>
<comment type="catalytic activity">
    <reaction evidence="12">
        <text>2 nitric oxide + NADH + 2 O2 = 2 nitrate + NAD(+) + H(+)</text>
        <dbReference type="Rhea" id="RHEA:19469"/>
        <dbReference type="ChEBI" id="CHEBI:15378"/>
        <dbReference type="ChEBI" id="CHEBI:15379"/>
        <dbReference type="ChEBI" id="CHEBI:16480"/>
        <dbReference type="ChEBI" id="CHEBI:17632"/>
        <dbReference type="ChEBI" id="CHEBI:57540"/>
        <dbReference type="ChEBI" id="CHEBI:57945"/>
        <dbReference type="EC" id="1.14.12.17"/>
    </reaction>
</comment>
<organism evidence="18 19">
    <name type="scientific">Agromyces archimandritae</name>
    <dbReference type="NCBI Taxonomy" id="2781962"/>
    <lineage>
        <taxon>Bacteria</taxon>
        <taxon>Bacillati</taxon>
        <taxon>Actinomycetota</taxon>
        <taxon>Actinomycetes</taxon>
        <taxon>Micrococcales</taxon>
        <taxon>Microbacteriaceae</taxon>
        <taxon>Agromyces</taxon>
    </lineage>
</organism>
<dbReference type="Pfam" id="PF00970">
    <property type="entry name" value="FAD_binding_6"/>
    <property type="match status" value="1"/>
</dbReference>
<evidence type="ECO:0000256" key="5">
    <source>
        <dbReference type="ARBA" id="ARBA00022621"/>
    </source>
</evidence>
<accession>A0A975FKY6</accession>
<name>A0A975FKY6_9MICO</name>
<dbReference type="AlphaFoldDB" id="A0A975FKY6"/>
<keyword evidence="6" id="KW-0001">2Fe-2S</keyword>
<dbReference type="SUPFAM" id="SSF46458">
    <property type="entry name" value="Globin-like"/>
    <property type="match status" value="1"/>
</dbReference>
<dbReference type="Proteomes" id="UP000671914">
    <property type="component" value="Chromosome"/>
</dbReference>
<keyword evidence="10" id="KW-0411">Iron-sulfur</keyword>
<dbReference type="InterPro" id="IPR009050">
    <property type="entry name" value="Globin-like_sf"/>
</dbReference>
<dbReference type="CDD" id="cd19753">
    <property type="entry name" value="Mb-like_oxidoreductase"/>
    <property type="match status" value="1"/>
</dbReference>
<evidence type="ECO:0000256" key="1">
    <source>
        <dbReference type="ARBA" id="ARBA00001970"/>
    </source>
</evidence>
<comment type="catalytic activity">
    <reaction evidence="13">
        <text>2 nitric oxide + NADPH + 2 O2 = 2 nitrate + NADP(+) + H(+)</text>
        <dbReference type="Rhea" id="RHEA:19465"/>
        <dbReference type="ChEBI" id="CHEBI:15378"/>
        <dbReference type="ChEBI" id="CHEBI:15379"/>
        <dbReference type="ChEBI" id="CHEBI:16480"/>
        <dbReference type="ChEBI" id="CHEBI:17632"/>
        <dbReference type="ChEBI" id="CHEBI:57783"/>
        <dbReference type="ChEBI" id="CHEBI:58349"/>
        <dbReference type="EC" id="1.14.12.17"/>
    </reaction>
</comment>
<dbReference type="KEGG" id="aarc:G127AT_09965"/>
<evidence type="ECO:0000256" key="8">
    <source>
        <dbReference type="ARBA" id="ARBA00022857"/>
    </source>
</evidence>
<dbReference type="PROSITE" id="PS01033">
    <property type="entry name" value="GLOBIN"/>
    <property type="match status" value="1"/>
</dbReference>
<reference evidence="18" key="1">
    <citation type="submission" date="2021-03" db="EMBL/GenBank/DDBJ databases">
        <title>Agromyces archimandritus sp. nov., isolated from the cockroach Archimandrita tessellata.</title>
        <authorList>
            <person name="Guzman J."/>
            <person name="Ortuzar M."/>
            <person name="Poehlein A."/>
            <person name="Daniel R."/>
            <person name="Trujillo M."/>
            <person name="Vilcinskas A."/>
        </authorList>
    </citation>
    <scope>NUCLEOTIDE SEQUENCE</scope>
    <source>
        <strain evidence="18">G127AT</strain>
    </source>
</reference>
<dbReference type="PANTHER" id="PTHR43396">
    <property type="entry name" value="FLAVOHEMOPROTEIN"/>
    <property type="match status" value="1"/>
</dbReference>
<keyword evidence="19" id="KW-1185">Reference proteome</keyword>
<proteinExistence type="inferred from homology"/>
<keyword evidence="4 14" id="KW-0349">Heme</keyword>
<evidence type="ECO:0000256" key="2">
    <source>
        <dbReference type="ARBA" id="ARBA00006401"/>
    </source>
</evidence>
<evidence type="ECO:0000256" key="7">
    <source>
        <dbReference type="ARBA" id="ARBA00022723"/>
    </source>
</evidence>
<evidence type="ECO:0000256" key="6">
    <source>
        <dbReference type="ARBA" id="ARBA00022714"/>
    </source>
</evidence>
<evidence type="ECO:0000256" key="4">
    <source>
        <dbReference type="ARBA" id="ARBA00022617"/>
    </source>
</evidence>